<evidence type="ECO:0000256" key="1">
    <source>
        <dbReference type="SAM" id="MobiDB-lite"/>
    </source>
</evidence>
<dbReference type="EMBL" id="JARAKH010000002">
    <property type="protein sequence ID" value="KAK8406376.1"/>
    <property type="molecule type" value="Genomic_DNA"/>
</dbReference>
<proteinExistence type="predicted"/>
<name>A0AAW0V3D3_SCYPA</name>
<keyword evidence="2" id="KW-0732">Signal</keyword>
<feature type="signal peptide" evidence="2">
    <location>
        <begin position="1"/>
        <end position="25"/>
    </location>
</feature>
<evidence type="ECO:0000313" key="4">
    <source>
        <dbReference type="Proteomes" id="UP001487740"/>
    </source>
</evidence>
<accession>A0AAW0V3D3</accession>
<comment type="caution">
    <text evidence="3">The sequence shown here is derived from an EMBL/GenBank/DDBJ whole genome shotgun (WGS) entry which is preliminary data.</text>
</comment>
<keyword evidence="4" id="KW-1185">Reference proteome</keyword>
<protein>
    <submittedName>
        <fullName evidence="3">Uncharacterized protein</fullName>
    </submittedName>
</protein>
<dbReference type="Proteomes" id="UP001487740">
    <property type="component" value="Unassembled WGS sequence"/>
</dbReference>
<evidence type="ECO:0000256" key="2">
    <source>
        <dbReference type="SAM" id="SignalP"/>
    </source>
</evidence>
<evidence type="ECO:0000313" key="3">
    <source>
        <dbReference type="EMBL" id="KAK8406376.1"/>
    </source>
</evidence>
<feature type="non-terminal residue" evidence="3">
    <location>
        <position position="265"/>
    </location>
</feature>
<gene>
    <name evidence="3" type="ORF">O3P69_007223</name>
</gene>
<sequence>MTVGSARHVIMFTSLLLSLLSKAKTWYVDATFKAVQQQFQQLWSIHSFIRQAEQIRSTFNEFRNIVAESHTIALHSLLEYIEDTWIEGRLWTPSPQGKNNMCLEDKELALLHSTINLLEPFEEATKEMSSEKMTFLSKVIPMVRGIQEFMNSANAMEPQTRWDSCLANPASGSHHALSTRVPGESGTRFPDSPRAGNRTTRWRVQCLGLATRFLPESQRRALASSLSEPQITPHVEWFPSLFLYHSMQAQQRSRKYNAPQKENHL</sequence>
<reference evidence="3 4" key="1">
    <citation type="submission" date="2023-03" db="EMBL/GenBank/DDBJ databases">
        <title>High-quality genome of Scylla paramamosain provides insights in environmental adaptation.</title>
        <authorList>
            <person name="Zhang L."/>
        </authorList>
    </citation>
    <scope>NUCLEOTIDE SEQUENCE [LARGE SCALE GENOMIC DNA]</scope>
    <source>
        <strain evidence="3">LZ_2023a</strain>
        <tissue evidence="3">Muscle</tissue>
    </source>
</reference>
<organism evidence="3 4">
    <name type="scientific">Scylla paramamosain</name>
    <name type="common">Mud crab</name>
    <dbReference type="NCBI Taxonomy" id="85552"/>
    <lineage>
        <taxon>Eukaryota</taxon>
        <taxon>Metazoa</taxon>
        <taxon>Ecdysozoa</taxon>
        <taxon>Arthropoda</taxon>
        <taxon>Crustacea</taxon>
        <taxon>Multicrustacea</taxon>
        <taxon>Malacostraca</taxon>
        <taxon>Eumalacostraca</taxon>
        <taxon>Eucarida</taxon>
        <taxon>Decapoda</taxon>
        <taxon>Pleocyemata</taxon>
        <taxon>Brachyura</taxon>
        <taxon>Eubrachyura</taxon>
        <taxon>Portunoidea</taxon>
        <taxon>Portunidae</taxon>
        <taxon>Portuninae</taxon>
        <taxon>Scylla</taxon>
    </lineage>
</organism>
<feature type="region of interest" description="Disordered" evidence="1">
    <location>
        <begin position="173"/>
        <end position="197"/>
    </location>
</feature>
<dbReference type="AlphaFoldDB" id="A0AAW0V3D3"/>
<feature type="chain" id="PRO_5043474844" evidence="2">
    <location>
        <begin position="26"/>
        <end position="265"/>
    </location>
</feature>